<evidence type="ECO:0000256" key="1">
    <source>
        <dbReference type="ARBA" id="ARBA00004196"/>
    </source>
</evidence>
<feature type="chain" id="PRO_5020550918" description="EF-hand domain-containing protein" evidence="2">
    <location>
        <begin position="34"/>
        <end position="1386"/>
    </location>
</feature>
<dbReference type="OrthoDB" id="2360352at2"/>
<dbReference type="NCBIfam" id="TIGR02543">
    <property type="entry name" value="List_Bact_rpt"/>
    <property type="match status" value="1"/>
</dbReference>
<keyword evidence="4" id="KW-1185">Reference proteome</keyword>
<evidence type="ECO:0000313" key="3">
    <source>
        <dbReference type="EMBL" id="RXZ61602.1"/>
    </source>
</evidence>
<dbReference type="InterPro" id="IPR042229">
    <property type="entry name" value="Listeria/Bacterioides_rpt_sf"/>
</dbReference>
<dbReference type="GO" id="GO:0030313">
    <property type="term" value="C:cell envelope"/>
    <property type="evidence" value="ECO:0007669"/>
    <property type="project" value="UniProtKB-SubCell"/>
</dbReference>
<comment type="subcellular location">
    <subcellularLocation>
        <location evidence="1">Cell envelope</location>
    </subcellularLocation>
</comment>
<evidence type="ECO:0008006" key="5">
    <source>
        <dbReference type="Google" id="ProtNLM"/>
    </source>
</evidence>
<gene>
    <name evidence="3" type="ORF">ESZ91_04190</name>
</gene>
<protein>
    <recommendedName>
        <fullName evidence="5">EF-hand domain-containing protein</fullName>
    </recommendedName>
</protein>
<dbReference type="Proteomes" id="UP000291269">
    <property type="component" value="Unassembled WGS sequence"/>
</dbReference>
<dbReference type="InterPro" id="IPR013378">
    <property type="entry name" value="InlB-like_B-rpt"/>
</dbReference>
<feature type="signal peptide" evidence="2">
    <location>
        <begin position="1"/>
        <end position="33"/>
    </location>
</feature>
<comment type="caution">
    <text evidence="3">The sequence shown here is derived from an EMBL/GenBank/DDBJ whole genome shotgun (WGS) entry which is preliminary data.</text>
</comment>
<sequence length="1386" mass="157879">MKRKLHMKKVIGFILTLVCCSTLLFGLFSFVQAEEQAAVAQSEMDEYTKDDYFYFDRDRDGVLDECQVQDYADSLHLEDIRQSDLFNSNCETIWKPAIERFSLTAAEDDPIVKIVPKNLFVYENKTLHIGKEYGFFIETLNRKTHCYSNLIVFDLYNDINMPDTKDHAYFNITVLFQREYVYALTNGGYEGGFLIESENLDVVMPLPQLYVIGAGNIHVRYAESTKYYVSDIINSINIRNEQHLNESDPGYKAIQDKGRFITMTDASYNAMIYNANDHIFRDESKLVLKTAFDVAFDALLKSHPVIGTVKNVAEFLVTAGVLTLDSQEAIGREFTYVPNYVTNEGQIRDKGYLSRYGTSMLCIPDNGEYSDNDFVYIQPGGSFTVDYQLSYTSAQDEQGEFLPAWQARIDRLFNITIRDREGNEIAREESIYSFPTVSEKKILQAQDIVSILPQGKNIYQFNAPRNGYYRFSTVNAPYLTNLAEIDEDDLVVQNGKKIGNDASIEIYLKQGEKRYFNISFEDPVRKGNFIFRVDFVPQVVGIGQNNIKFDQTTEEYFRIHSDQNYYFRLKISENNILLYELDSKFNAIGAGKTELVVEHGSGYKYFKLISGTSLDVTVSVAVQKERNVGYESNSGQFIPTQVLVNDASITFPDLELRSGYDFAGWWPSQSFEGDPVNVNNFYELNFADITLYAKWDPIQYSIDFVGNGGTNLASINYTIEDSIQLPSIQKNGCIFLGWYDNAGFDGQAVTTVYVGSVGNKTFYARWVFDKYQITIDLADDEVDSENGVVELKSGTTVTQKFIFEVEYGKTFTLPVANTRGFIFNGWFMDDEQITTNKGTAVSSYTYENSIIVKADWTREVYKIQVVIEQNQKILWMFKDGLSEIEQSIAYEENLCPNCKMISLRNSTNAEIRNAAINALYRPGYKYSYLKDSKGGVACFHNLVNNGEYEVYAVYQTESYTLNYSADNQTIAKHSYYIGENIRSVPYTKTGYTFQGWSLNGKIFKDTVAKDYTPNSERDAELILYPVMQANEYTIYFDGYDETVKIRYGESASGIFVPEEQGYKISGWYTQPEGNGDCIINAAGEMNFAYPFTEDITVYLNKTAIEYKIYYNLNGGTLDTLSASYTVESGFVFAIPTKDGYCFMGWYKTENFAGEKIETTDNCIGNLNLYASWSKLYTLTLKNGNDTKTLQGVIGETINLPTPKKYMHRGVWRFYPDFNSRPYIYTDYAFGGEYAFGAGDAELSVIWYVVQSTTIVRRNEEFTITDAAKEDNKSDDISLSKFNINYSSLIGAGFTNLYIYIEMDIKELDDGYQEIYICNGSKTLWEQELEHGGTKKDGNYAHYKFNVGLKLSDLNSGTLSLRYGAHGRGSDNWCCKNLTVKVEVTKA</sequence>
<accession>A0A4Q2KDL7</accession>
<evidence type="ECO:0000313" key="4">
    <source>
        <dbReference type="Proteomes" id="UP000291269"/>
    </source>
</evidence>
<dbReference type="Gene3D" id="2.60.40.4270">
    <property type="entry name" value="Listeria-Bacteroides repeat domain"/>
    <property type="match status" value="3"/>
</dbReference>
<reference evidence="3 4" key="1">
    <citation type="journal article" date="2019" name="Gut">
        <title>Antibiotics-induced monodominance of a novel gut bacterial order.</title>
        <authorList>
            <person name="Hildebrand F."/>
            <person name="Moitinho-Silva L."/>
            <person name="Blasche S."/>
            <person name="Jahn M.T."/>
            <person name="Gossmann T.I."/>
            <person name="Heuerta-Cepas J."/>
            <person name="Hercog R."/>
            <person name="Luetge M."/>
            <person name="Bahram M."/>
            <person name="Pryszlak A."/>
            <person name="Alves R.J."/>
            <person name="Waszak S.M."/>
            <person name="Zhu A."/>
            <person name="Ye L."/>
            <person name="Costea P.I."/>
            <person name="Aalvink S."/>
            <person name="Belzer C."/>
            <person name="Forslund S.K."/>
            <person name="Sunagawa S."/>
            <person name="Hentschel U."/>
            <person name="Merten C."/>
            <person name="Patil K.R."/>
            <person name="Benes V."/>
            <person name="Bork P."/>
        </authorList>
    </citation>
    <scope>NUCLEOTIDE SEQUENCE [LARGE SCALE GENOMIC DNA]</scope>
    <source>
        <strain evidence="3 4">HDS1380</strain>
    </source>
</reference>
<name>A0A4Q2KDL7_9FIRM</name>
<proteinExistence type="predicted"/>
<evidence type="ECO:0000256" key="2">
    <source>
        <dbReference type="SAM" id="SignalP"/>
    </source>
</evidence>
<keyword evidence="2" id="KW-0732">Signal</keyword>
<dbReference type="Pfam" id="PF09479">
    <property type="entry name" value="Flg_new"/>
    <property type="match status" value="6"/>
</dbReference>
<dbReference type="EMBL" id="SDOZ01000002">
    <property type="protein sequence ID" value="RXZ61602.1"/>
    <property type="molecule type" value="Genomic_DNA"/>
</dbReference>
<organism evidence="3 4">
    <name type="scientific">Candidatus Borkfalkia ceftriaxoniphila</name>
    <dbReference type="NCBI Taxonomy" id="2508949"/>
    <lineage>
        <taxon>Bacteria</taxon>
        <taxon>Bacillati</taxon>
        <taxon>Bacillota</taxon>
        <taxon>Clostridia</taxon>
        <taxon>Christensenellales</taxon>
        <taxon>Christensenellaceae</taxon>
        <taxon>Candidatus Borkfalkia</taxon>
    </lineage>
</organism>